<sequence length="111" mass="11573">MKHLFFASLAALALSACGGDNAKKDDGPTGAQFAEACGEALNVPEEICECIDEKAEADLTPIERKFAYASITGDMETTEELRDELGVEGSMNAGMFMVSAPAACASETASD</sequence>
<gene>
    <name evidence="1" type="ORF">ACFMB1_06515</name>
</gene>
<dbReference type="EMBL" id="JBHPON010000001">
    <property type="protein sequence ID" value="MFC6035190.1"/>
    <property type="molecule type" value="Genomic_DNA"/>
</dbReference>
<reference evidence="1 2" key="1">
    <citation type="submission" date="2024-09" db="EMBL/GenBank/DDBJ databases">
        <authorList>
            <person name="Zhang Z.-H."/>
        </authorList>
    </citation>
    <scope>NUCLEOTIDE SEQUENCE [LARGE SCALE GENOMIC DNA]</scope>
    <source>
        <strain evidence="1 2">HHTR114</strain>
    </source>
</reference>
<evidence type="ECO:0000313" key="2">
    <source>
        <dbReference type="Proteomes" id="UP001596116"/>
    </source>
</evidence>
<dbReference type="PROSITE" id="PS51257">
    <property type="entry name" value="PROKAR_LIPOPROTEIN"/>
    <property type="match status" value="1"/>
</dbReference>
<proteinExistence type="predicted"/>
<organism evidence="1 2">
    <name type="scientific">Hyphococcus aureus</name>
    <dbReference type="NCBI Taxonomy" id="2666033"/>
    <lineage>
        <taxon>Bacteria</taxon>
        <taxon>Pseudomonadati</taxon>
        <taxon>Pseudomonadota</taxon>
        <taxon>Alphaproteobacteria</taxon>
        <taxon>Parvularculales</taxon>
        <taxon>Parvularculaceae</taxon>
        <taxon>Hyphococcus</taxon>
    </lineage>
</organism>
<keyword evidence="2" id="KW-1185">Reference proteome</keyword>
<evidence type="ECO:0000313" key="1">
    <source>
        <dbReference type="EMBL" id="MFC6035190.1"/>
    </source>
</evidence>
<comment type="caution">
    <text evidence="1">The sequence shown here is derived from an EMBL/GenBank/DDBJ whole genome shotgun (WGS) entry which is preliminary data.</text>
</comment>
<protein>
    <recommendedName>
        <fullName evidence="3">Lipoprotein</fullName>
    </recommendedName>
</protein>
<evidence type="ECO:0008006" key="3">
    <source>
        <dbReference type="Google" id="ProtNLM"/>
    </source>
</evidence>
<accession>A0ABW1KV54</accession>
<dbReference type="Proteomes" id="UP001596116">
    <property type="component" value="Unassembled WGS sequence"/>
</dbReference>
<name>A0ABW1KV54_9PROT</name>
<dbReference type="RefSeq" id="WP_379879483.1">
    <property type="nucleotide sequence ID" value="NZ_JBHPON010000001.1"/>
</dbReference>